<gene>
    <name evidence="1" type="ORF">B0H16DRAFT_1322831</name>
</gene>
<dbReference type="EMBL" id="JARKIB010000092">
    <property type="protein sequence ID" value="KAJ7743203.1"/>
    <property type="molecule type" value="Genomic_DNA"/>
</dbReference>
<name>A0AAD7IJT7_9AGAR</name>
<sequence>MKKMAAQNFEDLLQCAIPVFEGLLADEHNKRVLDFLLGKLHMHPTLFIKCLSDTTTNFGRQLRCFVAHTCPHFDTQELPKEEAAQGRQKAQKKKTQPSRVEIRVQKKKSLADPKAKTMNLLTYKFHSLGDYVPFISWFGTSNSYSTQTVSTLSLGCDLTINFLAIIFRANLSIAM</sequence>
<accession>A0AAD7IJT7</accession>
<reference evidence="1" key="1">
    <citation type="submission" date="2023-03" db="EMBL/GenBank/DDBJ databases">
        <title>Massive genome expansion in bonnet fungi (Mycena s.s.) driven by repeated elements and novel gene families across ecological guilds.</title>
        <authorList>
            <consortium name="Lawrence Berkeley National Laboratory"/>
            <person name="Harder C.B."/>
            <person name="Miyauchi S."/>
            <person name="Viragh M."/>
            <person name="Kuo A."/>
            <person name="Thoen E."/>
            <person name="Andreopoulos B."/>
            <person name="Lu D."/>
            <person name="Skrede I."/>
            <person name="Drula E."/>
            <person name="Henrissat B."/>
            <person name="Morin E."/>
            <person name="Kohler A."/>
            <person name="Barry K."/>
            <person name="LaButti K."/>
            <person name="Morin E."/>
            <person name="Salamov A."/>
            <person name="Lipzen A."/>
            <person name="Mereny Z."/>
            <person name="Hegedus B."/>
            <person name="Baldrian P."/>
            <person name="Stursova M."/>
            <person name="Weitz H."/>
            <person name="Taylor A."/>
            <person name="Grigoriev I.V."/>
            <person name="Nagy L.G."/>
            <person name="Martin F."/>
            <person name="Kauserud H."/>
        </authorList>
    </citation>
    <scope>NUCLEOTIDE SEQUENCE</scope>
    <source>
        <strain evidence="1">CBHHK182m</strain>
    </source>
</reference>
<proteinExistence type="predicted"/>
<dbReference type="Proteomes" id="UP001215598">
    <property type="component" value="Unassembled WGS sequence"/>
</dbReference>
<dbReference type="AlphaFoldDB" id="A0AAD7IJT7"/>
<protein>
    <submittedName>
        <fullName evidence="1">Uncharacterized protein</fullName>
    </submittedName>
</protein>
<evidence type="ECO:0000313" key="1">
    <source>
        <dbReference type="EMBL" id="KAJ7743203.1"/>
    </source>
</evidence>
<keyword evidence="2" id="KW-1185">Reference proteome</keyword>
<evidence type="ECO:0000313" key="2">
    <source>
        <dbReference type="Proteomes" id="UP001215598"/>
    </source>
</evidence>
<comment type="caution">
    <text evidence="1">The sequence shown here is derived from an EMBL/GenBank/DDBJ whole genome shotgun (WGS) entry which is preliminary data.</text>
</comment>
<organism evidence="1 2">
    <name type="scientific">Mycena metata</name>
    <dbReference type="NCBI Taxonomy" id="1033252"/>
    <lineage>
        <taxon>Eukaryota</taxon>
        <taxon>Fungi</taxon>
        <taxon>Dikarya</taxon>
        <taxon>Basidiomycota</taxon>
        <taxon>Agaricomycotina</taxon>
        <taxon>Agaricomycetes</taxon>
        <taxon>Agaricomycetidae</taxon>
        <taxon>Agaricales</taxon>
        <taxon>Marasmiineae</taxon>
        <taxon>Mycenaceae</taxon>
        <taxon>Mycena</taxon>
    </lineage>
</organism>